<keyword evidence="2" id="KW-0548">Nucleotidyltransferase</keyword>
<dbReference type="Gene3D" id="1.10.3290.10">
    <property type="entry name" value="Fido-like domain"/>
    <property type="match status" value="2"/>
</dbReference>
<evidence type="ECO:0000256" key="5">
    <source>
        <dbReference type="ARBA" id="ARBA00034531"/>
    </source>
</evidence>
<dbReference type="PANTHER" id="PTHR39560">
    <property type="entry name" value="PROTEIN ADENYLYLTRANSFERASE FIC-RELATED"/>
    <property type="match status" value="1"/>
</dbReference>
<dbReference type="Pfam" id="PF18543">
    <property type="entry name" value="ID"/>
    <property type="match status" value="2"/>
</dbReference>
<keyword evidence="8" id="KW-0175">Coiled coil</keyword>
<feature type="domain" description="Fido" evidence="10">
    <location>
        <begin position="500"/>
        <end position="651"/>
    </location>
</feature>
<keyword evidence="3" id="KW-0547">Nucleotide-binding</keyword>
<feature type="domain" description="Fido" evidence="10">
    <location>
        <begin position="50"/>
        <end position="203"/>
    </location>
</feature>
<gene>
    <name evidence="11" type="ORF">GCM10023261_09580</name>
</gene>
<evidence type="ECO:0000256" key="4">
    <source>
        <dbReference type="ARBA" id="ARBA00022840"/>
    </source>
</evidence>
<dbReference type="RefSeq" id="WP_345115970.1">
    <property type="nucleotide sequence ID" value="NZ_BAABIZ010000008.1"/>
</dbReference>
<feature type="region of interest" description="Disordered" evidence="9">
    <location>
        <begin position="353"/>
        <end position="416"/>
    </location>
</feature>
<evidence type="ECO:0000256" key="2">
    <source>
        <dbReference type="ARBA" id="ARBA00022695"/>
    </source>
</evidence>
<comment type="caution">
    <text evidence="11">The sequence shown here is derived from an EMBL/GenBank/DDBJ whole genome shotgun (WGS) entry which is preliminary data.</text>
</comment>
<dbReference type="InterPro" id="IPR036597">
    <property type="entry name" value="Fido-like_dom_sf"/>
</dbReference>
<feature type="compositionally biased region" description="Polar residues" evidence="9">
    <location>
        <begin position="362"/>
        <end position="394"/>
    </location>
</feature>
<evidence type="ECO:0000256" key="8">
    <source>
        <dbReference type="SAM" id="Coils"/>
    </source>
</evidence>
<reference evidence="12" key="1">
    <citation type="journal article" date="2019" name="Int. J. Syst. Evol. Microbiol.">
        <title>The Global Catalogue of Microorganisms (GCM) 10K type strain sequencing project: providing services to taxonomists for standard genome sequencing and annotation.</title>
        <authorList>
            <consortium name="The Broad Institute Genomics Platform"/>
            <consortium name="The Broad Institute Genome Sequencing Center for Infectious Disease"/>
            <person name="Wu L."/>
            <person name="Ma J."/>
        </authorList>
    </citation>
    <scope>NUCLEOTIDE SEQUENCE [LARGE SCALE GENOMIC DNA]</scope>
    <source>
        <strain evidence="12">JCM 17712</strain>
    </source>
</reference>
<keyword evidence="1" id="KW-0808">Transferase</keyword>
<name>A0ABP9N5T6_9HYPH</name>
<dbReference type="PANTHER" id="PTHR39560:SF1">
    <property type="entry name" value="PROTEIN ADENYLYLTRANSFERASE FIC-RELATED"/>
    <property type="match status" value="1"/>
</dbReference>
<evidence type="ECO:0000256" key="7">
    <source>
        <dbReference type="ARBA" id="ARBA00048696"/>
    </source>
</evidence>
<dbReference type="InterPro" id="IPR012340">
    <property type="entry name" value="NA-bd_OB-fold"/>
</dbReference>
<dbReference type="PROSITE" id="PS51459">
    <property type="entry name" value="FIDO"/>
    <property type="match status" value="2"/>
</dbReference>
<comment type="catalytic activity">
    <reaction evidence="6">
        <text>L-threonyl-[protein] + ATP = 3-O-(5'-adenylyl)-L-threonyl-[protein] + diphosphate</text>
        <dbReference type="Rhea" id="RHEA:54292"/>
        <dbReference type="Rhea" id="RHEA-COMP:11060"/>
        <dbReference type="Rhea" id="RHEA-COMP:13847"/>
        <dbReference type="ChEBI" id="CHEBI:30013"/>
        <dbReference type="ChEBI" id="CHEBI:30616"/>
        <dbReference type="ChEBI" id="CHEBI:33019"/>
        <dbReference type="ChEBI" id="CHEBI:138113"/>
        <dbReference type="EC" id="2.7.7.108"/>
    </reaction>
</comment>
<comment type="catalytic activity">
    <reaction evidence="7">
        <text>L-tyrosyl-[protein] + ATP = O-(5'-adenylyl)-L-tyrosyl-[protein] + diphosphate</text>
        <dbReference type="Rhea" id="RHEA:54288"/>
        <dbReference type="Rhea" id="RHEA-COMP:10136"/>
        <dbReference type="Rhea" id="RHEA-COMP:13846"/>
        <dbReference type="ChEBI" id="CHEBI:30616"/>
        <dbReference type="ChEBI" id="CHEBI:33019"/>
        <dbReference type="ChEBI" id="CHEBI:46858"/>
        <dbReference type="ChEBI" id="CHEBI:83624"/>
        <dbReference type="EC" id="2.7.7.108"/>
    </reaction>
</comment>
<evidence type="ECO:0000313" key="12">
    <source>
        <dbReference type="Proteomes" id="UP001500864"/>
    </source>
</evidence>
<evidence type="ECO:0000256" key="6">
    <source>
        <dbReference type="ARBA" id="ARBA00047939"/>
    </source>
</evidence>
<sequence length="1040" mass="118971">MFEQNFLYPHSKTLKNKYGIMDKTALKEQCAHDVSQEMINLRQEPLPEKINSSYLKYIHQRLFQHTFEWAGHTRDKPFTFADGSTACMPEMQKEDAEVPFAIGSQIQKGLEDLDQTLSAKNYLKGLSREEFVEQAAELFVSLNNTHPFREGNGRTQRMFFEKLGQAAGHKLDFSLVTKGRMVVASVAAAQNGYLRPMRHLFEDISNPEKCRILKDFLDHMKNIGGNDIQYQYVVAADEGIIYEGKYIACGAESFLMDVNGRFIIGNKDHLTAEQLKTLKPGNKFTFIVPETKDLDTPRVTEQILEPIRQQESLERLKNGASLQASKTEVEHISKLTDDNPHISPDTMEIMNQNPQEREQRTEQISQSSHSLAQTQQKLRETTLQTNDAIKNDITTAPMAEKKRSHDQQREQQRSPKAMEYATITAEKLDVGPPSFPHEKLPLSPKVQEKDISSRNFFYPNSVTLKNKYGIKNYGKLQVQCAHDSARAIINLRQEPLPEKIDSFYLKYIHHSLFKNTFEWAGHTREKPFTFADGTTACMQQMKKAGTVFASGEKVQERLTNLDRALSEKNYLKGLSREEFVKNAAEMMTQLNYTHPFRDGNGRTQRMFFEKLSQSAGHKLDFSLMTKERINLASIASLQDSNLEPMKDLFEDISHPEKVLVLKEFMDHMKMLGLESINHRLIKTPKEGETYTGFYRGGGANGFMIDVKGTFIIGNKKYLAPEQLKSLKIGDKLSFTAPFTHEMQEILIPKENIPSLTNEELAEMVQNSPLVQTSRKKIELLCKIIYGKSNALQNKLPEIKIPVTCENISEGEKFARQVGAFPQSVHRLRGINICGIKNGTRLHAQENILPLSHAIFDYMHTVKLAEKDILHDHHMEQKRCEKSIRTPSEWMKNLCSLPKEQREEILLQSPELRAEIKAYMCQLHDRLSASKRRAIQENNHQALANTLGTSLNNAKEIAEIFKQGEELQQNMQSLSRRLDAFSIRDVHQSIKENNDENRTETLGTAAMKANKITETIKQEKAIQEHVQPHKVERAKIMAMVF</sequence>
<evidence type="ECO:0000256" key="3">
    <source>
        <dbReference type="ARBA" id="ARBA00022741"/>
    </source>
</evidence>
<dbReference type="EMBL" id="BAABIZ010000008">
    <property type="protein sequence ID" value="GAA5107850.1"/>
    <property type="molecule type" value="Genomic_DNA"/>
</dbReference>
<feature type="coiled-coil region" evidence="8">
    <location>
        <begin position="956"/>
        <end position="983"/>
    </location>
</feature>
<evidence type="ECO:0000313" key="11">
    <source>
        <dbReference type="EMBL" id="GAA5107850.1"/>
    </source>
</evidence>
<dbReference type="Pfam" id="PF02661">
    <property type="entry name" value="Fic"/>
    <property type="match status" value="2"/>
</dbReference>
<keyword evidence="12" id="KW-1185">Reference proteome</keyword>
<dbReference type="NCBIfam" id="NF033856">
    <property type="entry name" value="T4SS_effec_BID"/>
    <property type="match status" value="1"/>
</dbReference>
<dbReference type="EC" id="2.7.7.108" evidence="5"/>
<feature type="compositionally biased region" description="Basic and acidic residues" evidence="9">
    <location>
        <begin position="399"/>
        <end position="413"/>
    </location>
</feature>
<evidence type="ECO:0000259" key="10">
    <source>
        <dbReference type="PROSITE" id="PS51459"/>
    </source>
</evidence>
<dbReference type="SUPFAM" id="SSF140931">
    <property type="entry name" value="Fic-like"/>
    <property type="match status" value="2"/>
</dbReference>
<dbReference type="InterPro" id="IPR040548">
    <property type="entry name" value="BepA_ID"/>
</dbReference>
<dbReference type="Gene3D" id="2.40.50.140">
    <property type="entry name" value="Nucleic acid-binding proteins"/>
    <property type="match status" value="2"/>
</dbReference>
<protein>
    <recommendedName>
        <fullName evidence="5">protein adenylyltransferase</fullName>
        <ecNumber evidence="5">2.7.7.108</ecNumber>
    </recommendedName>
</protein>
<keyword evidence="4" id="KW-0067">ATP-binding</keyword>
<proteinExistence type="predicted"/>
<evidence type="ECO:0000256" key="9">
    <source>
        <dbReference type="SAM" id="MobiDB-lite"/>
    </source>
</evidence>
<dbReference type="InterPro" id="IPR003812">
    <property type="entry name" value="Fido"/>
</dbReference>
<organism evidence="11 12">
    <name type="scientific">Bartonella jaculi</name>
    <dbReference type="NCBI Taxonomy" id="686226"/>
    <lineage>
        <taxon>Bacteria</taxon>
        <taxon>Pseudomonadati</taxon>
        <taxon>Pseudomonadota</taxon>
        <taxon>Alphaproteobacteria</taxon>
        <taxon>Hyphomicrobiales</taxon>
        <taxon>Bartonellaceae</taxon>
        <taxon>Bartonella</taxon>
    </lineage>
</organism>
<accession>A0ABP9N5T6</accession>
<evidence type="ECO:0000256" key="1">
    <source>
        <dbReference type="ARBA" id="ARBA00022679"/>
    </source>
</evidence>
<dbReference type="Proteomes" id="UP001500864">
    <property type="component" value="Unassembled WGS sequence"/>
</dbReference>